<dbReference type="GO" id="GO:0004819">
    <property type="term" value="F:glutamine-tRNA ligase activity"/>
    <property type="evidence" value="ECO:0007669"/>
    <property type="project" value="UniProtKB-EC"/>
</dbReference>
<evidence type="ECO:0000256" key="10">
    <source>
        <dbReference type="RuleBase" id="RU363037"/>
    </source>
</evidence>
<feature type="region of interest" description="Disordered" evidence="11">
    <location>
        <begin position="787"/>
        <end position="810"/>
    </location>
</feature>
<evidence type="ECO:0000313" key="16">
    <source>
        <dbReference type="EMBL" id="CAD9079914.1"/>
    </source>
</evidence>
<dbReference type="FunFam" id="3.40.50.620:FF:000037">
    <property type="entry name" value="Glutamine--tRNA ligase cytoplasmic"/>
    <property type="match status" value="1"/>
</dbReference>
<dbReference type="InterPro" id="IPR014729">
    <property type="entry name" value="Rossmann-like_a/b/a_fold"/>
</dbReference>
<dbReference type="NCBIfam" id="TIGR00440">
    <property type="entry name" value="glnS"/>
    <property type="match status" value="1"/>
</dbReference>
<evidence type="ECO:0000256" key="11">
    <source>
        <dbReference type="SAM" id="MobiDB-lite"/>
    </source>
</evidence>
<keyword evidence="4 10" id="KW-0547">Nucleotide-binding</keyword>
<feature type="domain" description="Glutamyl/glutaminyl-tRNA synthetase class Ib catalytic" evidence="12">
    <location>
        <begin position="262"/>
        <end position="565"/>
    </location>
</feature>
<protein>
    <recommendedName>
        <fullName evidence="2">glutamine--tRNA ligase</fullName>
        <ecNumber evidence="2">6.1.1.18</ecNumber>
    </recommendedName>
    <alternativeName>
        <fullName evidence="8">Glutaminyl-tRNA synthetase</fullName>
    </alternativeName>
</protein>
<feature type="region of interest" description="Disordered" evidence="11">
    <location>
        <begin position="201"/>
        <end position="230"/>
    </location>
</feature>
<dbReference type="EMBL" id="HBGD01003852">
    <property type="protein sequence ID" value="CAD9079914.1"/>
    <property type="molecule type" value="Transcribed_RNA"/>
</dbReference>
<organism evidence="16">
    <name type="scientific">Percolomonas cosmopolitus</name>
    <dbReference type="NCBI Taxonomy" id="63605"/>
    <lineage>
        <taxon>Eukaryota</taxon>
        <taxon>Discoba</taxon>
        <taxon>Heterolobosea</taxon>
        <taxon>Tetramitia</taxon>
        <taxon>Eutetramitia</taxon>
        <taxon>Percolomonadidae</taxon>
        <taxon>Percolomonas</taxon>
    </lineage>
</organism>
<dbReference type="Gene3D" id="3.40.50.620">
    <property type="entry name" value="HUPs"/>
    <property type="match status" value="1"/>
</dbReference>
<dbReference type="InterPro" id="IPR020056">
    <property type="entry name" value="Rbsml_bL25/Gln-tRNA_synth_N"/>
</dbReference>
<keyword evidence="7 10" id="KW-0030">Aminoacyl-tRNA synthetase</keyword>
<dbReference type="Pfam" id="PF03950">
    <property type="entry name" value="tRNA-synt_1c_C"/>
    <property type="match status" value="1"/>
</dbReference>
<feature type="domain" description="tRNA synthetases class I (E and Q) anti-codon binding" evidence="15">
    <location>
        <begin position="680"/>
        <end position="770"/>
    </location>
</feature>
<proteinExistence type="inferred from homology"/>
<dbReference type="EC" id="6.1.1.18" evidence="2"/>
<dbReference type="InterPro" id="IPR020058">
    <property type="entry name" value="Glu/Gln-tRNA-synth_Ib_cat-dom"/>
</dbReference>
<dbReference type="Pfam" id="PF00749">
    <property type="entry name" value="tRNA-synt_1c"/>
    <property type="match status" value="1"/>
</dbReference>
<dbReference type="PRINTS" id="PR00987">
    <property type="entry name" value="TRNASYNTHGLU"/>
</dbReference>
<accession>A0A7S1PGD6</accession>
<dbReference type="PANTHER" id="PTHR43097">
    <property type="entry name" value="GLUTAMINE-TRNA LIGASE"/>
    <property type="match status" value="1"/>
</dbReference>
<dbReference type="InterPro" id="IPR049437">
    <property type="entry name" value="tRNA-synt_1c_C2"/>
</dbReference>
<dbReference type="Gene3D" id="1.10.10.2420">
    <property type="match status" value="1"/>
</dbReference>
<feature type="compositionally biased region" description="Basic and acidic residues" evidence="11">
    <location>
        <begin position="201"/>
        <end position="212"/>
    </location>
</feature>
<keyword evidence="3 10" id="KW-0436">Ligase</keyword>
<feature type="domain" description="Glutamyl/glutaminyl-tRNA synthetase class Ib anti-codon binding" evidence="13">
    <location>
        <begin position="569"/>
        <end position="667"/>
    </location>
</feature>
<dbReference type="AlphaFoldDB" id="A0A7S1PGD6"/>
<evidence type="ECO:0000256" key="4">
    <source>
        <dbReference type="ARBA" id="ARBA00022741"/>
    </source>
</evidence>
<dbReference type="InterPro" id="IPR050132">
    <property type="entry name" value="Gln/Glu-tRNA_Ligase"/>
</dbReference>
<evidence type="ECO:0000259" key="14">
    <source>
        <dbReference type="Pfam" id="PF04558"/>
    </source>
</evidence>
<dbReference type="InterPro" id="IPR001412">
    <property type="entry name" value="aa-tRNA-synth_I_CS"/>
</dbReference>
<evidence type="ECO:0000256" key="5">
    <source>
        <dbReference type="ARBA" id="ARBA00022840"/>
    </source>
</evidence>
<evidence type="ECO:0000256" key="6">
    <source>
        <dbReference type="ARBA" id="ARBA00022917"/>
    </source>
</evidence>
<dbReference type="SUPFAM" id="SSF50715">
    <property type="entry name" value="Ribosomal protein L25-like"/>
    <property type="match status" value="1"/>
</dbReference>
<feature type="compositionally biased region" description="Basic and acidic residues" evidence="11">
    <location>
        <begin position="220"/>
        <end position="230"/>
    </location>
</feature>
<dbReference type="PROSITE" id="PS00178">
    <property type="entry name" value="AA_TRNA_LIGASE_I"/>
    <property type="match status" value="1"/>
</dbReference>
<dbReference type="InterPro" id="IPR020059">
    <property type="entry name" value="Glu/Gln-tRNA-synth_Ib_codon-bd"/>
</dbReference>
<gene>
    <name evidence="16" type="ORF">PCOS0759_LOCUS3154</name>
</gene>
<dbReference type="GO" id="GO:0005524">
    <property type="term" value="F:ATP binding"/>
    <property type="evidence" value="ECO:0007669"/>
    <property type="project" value="UniProtKB-KW"/>
</dbReference>
<dbReference type="InterPro" id="IPR004514">
    <property type="entry name" value="Gln-tRNA-synth"/>
</dbReference>
<dbReference type="InterPro" id="IPR042558">
    <property type="entry name" value="Gln-tRNA-synth_Ib_RNA-bd_N_1"/>
</dbReference>
<reference evidence="16" key="1">
    <citation type="submission" date="2021-01" db="EMBL/GenBank/DDBJ databases">
        <authorList>
            <person name="Corre E."/>
            <person name="Pelletier E."/>
            <person name="Niang G."/>
            <person name="Scheremetjew M."/>
            <person name="Finn R."/>
            <person name="Kale V."/>
            <person name="Holt S."/>
            <person name="Cochrane G."/>
            <person name="Meng A."/>
            <person name="Brown T."/>
            <person name="Cohen L."/>
        </authorList>
    </citation>
    <scope>NUCLEOTIDE SEQUENCE</scope>
    <source>
        <strain evidence="16">WS</strain>
    </source>
</reference>
<dbReference type="GO" id="GO:0006425">
    <property type="term" value="P:glutaminyl-tRNA aminoacylation"/>
    <property type="evidence" value="ECO:0007669"/>
    <property type="project" value="InterPro"/>
</dbReference>
<dbReference type="SUPFAM" id="SSF52374">
    <property type="entry name" value="Nucleotidylyl transferase"/>
    <property type="match status" value="1"/>
</dbReference>
<keyword evidence="5 10" id="KW-0067">ATP-binding</keyword>
<evidence type="ECO:0000256" key="8">
    <source>
        <dbReference type="ARBA" id="ARBA00030466"/>
    </source>
</evidence>
<name>A0A7S1PGD6_9EUKA</name>
<comment type="catalytic activity">
    <reaction evidence="9">
        <text>tRNA(Gln) + L-glutamine + ATP = L-glutaminyl-tRNA(Gln) + AMP + diphosphate</text>
        <dbReference type="Rhea" id="RHEA:20121"/>
        <dbReference type="Rhea" id="RHEA-COMP:9662"/>
        <dbReference type="Rhea" id="RHEA-COMP:9681"/>
        <dbReference type="ChEBI" id="CHEBI:30616"/>
        <dbReference type="ChEBI" id="CHEBI:33019"/>
        <dbReference type="ChEBI" id="CHEBI:58359"/>
        <dbReference type="ChEBI" id="CHEBI:78442"/>
        <dbReference type="ChEBI" id="CHEBI:78521"/>
        <dbReference type="ChEBI" id="CHEBI:456215"/>
        <dbReference type="EC" id="6.1.1.18"/>
    </reaction>
</comment>
<dbReference type="Pfam" id="PF04558">
    <property type="entry name" value="tRNA_synt_1c_R1"/>
    <property type="match status" value="1"/>
</dbReference>
<dbReference type="PANTHER" id="PTHR43097:SF4">
    <property type="entry name" value="GLUTAMINE--TRNA LIGASE"/>
    <property type="match status" value="1"/>
</dbReference>
<keyword evidence="6 10" id="KW-0648">Protein biosynthesis</keyword>
<comment type="similarity">
    <text evidence="1 10">Belongs to the class-I aminoacyl-tRNA synthetase family.</text>
</comment>
<evidence type="ECO:0000256" key="3">
    <source>
        <dbReference type="ARBA" id="ARBA00022598"/>
    </source>
</evidence>
<evidence type="ECO:0000259" key="12">
    <source>
        <dbReference type="Pfam" id="PF00749"/>
    </source>
</evidence>
<dbReference type="GO" id="GO:0005829">
    <property type="term" value="C:cytosol"/>
    <property type="evidence" value="ECO:0007669"/>
    <property type="project" value="TreeGrafter"/>
</dbReference>
<dbReference type="InterPro" id="IPR007639">
    <property type="entry name" value="Gln-tRNA-synth_Ib_RNA-bd_N"/>
</dbReference>
<sequence>MTTTPPNPFAPLLKSLHLDTQSTTNYLKSDDVCNSILHTLKIAFPNAEAELLDSAEVVLKDLSAEQGTLFVQLALAKKTSDAIIQVISTHILNGDLESVPQLNAALDFFVKKKNPTQNYDVASFEENCGVGVKVTNEEIEKAVQDFLAQRKEKLVKDRYLTKVGPLLGQLSSTPRMKWADKKQVKKSLDDALVVLWGPQTEADKKREKDSKKKEKKEKKEKKGVDKPKKEIRISNDFAAREIPDAVNPPHLLQKHKEVTGGKVMTRFPPEPNGFLHIGHAKAINLSFTHAAKQGGHCYLRYDDTNPTKEEDQYFKSIKDMVEWLGFKPWKVTYSSEYFDEMYELAVKLIKKGLAYVDFQDKDTINAQRKESIESPYRNTSVEVNLKRFTDMRDGRYAEGEAVLRCKIDMKSTYFSMRDFIAYRIMYVPHPHIGDKWCIYPTYDYTHCIVDSLENVTHSLCTLEFEVRRDSYYWLLAALDLYRPHVWEFSRLNVSTSLLSKRKINMLVSKKIVRDWNDPRLLTLAGLRRRGYTKDAILNFCAEVGVTRSENLISIQKLESECKKDLDVRANRAFCVLRPLRVVLTNYPEDKVEYVEAPNHPKDESRGSRKLPLSRIVYIDERDFREEDEPSYFGLAPGKTVGLRYGPLIKCVSHKKDDTGKVVELHAEVVPKEDHPKAKYIHWLAQPQPGVDPEKVEARILDYLFKVPEDPKQLAEYLPPREEGDLLKEINPNSEIVYANAFIDPIFKQNPENRKVYTNFQFERVGFFAVDEDTTPEHLVFNLTLSVGGKKKSAAKKSDQKQKKAPTKSKQ</sequence>
<evidence type="ECO:0000256" key="2">
    <source>
        <dbReference type="ARBA" id="ARBA00012836"/>
    </source>
</evidence>
<dbReference type="Pfam" id="PF20974">
    <property type="entry name" value="tRNA-synt_1c_C2"/>
    <property type="match status" value="1"/>
</dbReference>
<dbReference type="FunFam" id="1.10.10.2420:FF:000001">
    <property type="entry name" value="Glutamine--tRNA ligase cytoplasmic"/>
    <property type="match status" value="1"/>
</dbReference>
<dbReference type="InterPro" id="IPR011035">
    <property type="entry name" value="Ribosomal_bL25/Gln-tRNA_synth"/>
</dbReference>
<evidence type="ECO:0000256" key="1">
    <source>
        <dbReference type="ARBA" id="ARBA00005594"/>
    </source>
</evidence>
<dbReference type="InterPro" id="IPR000924">
    <property type="entry name" value="Glu/Gln-tRNA-synth"/>
</dbReference>
<evidence type="ECO:0000256" key="9">
    <source>
        <dbReference type="ARBA" id="ARBA00048270"/>
    </source>
</evidence>
<dbReference type="Gene3D" id="1.10.8.1290">
    <property type="entry name" value="Glutaminyl-tRNA synthetase, non-specific RNA binding region part 1, domain 1"/>
    <property type="match status" value="1"/>
</dbReference>
<dbReference type="FunFam" id="2.40.240.10:FF:000007">
    <property type="entry name" value="Glutamine--tRNA ligase"/>
    <property type="match status" value="1"/>
</dbReference>
<dbReference type="InterPro" id="IPR042559">
    <property type="entry name" value="Gln-tRNA-synth_Ib_RNA-bd_N_2"/>
</dbReference>
<feature type="domain" description="Glutaminyl-tRNA synthetase class Ib non-specific RNA-binding" evidence="14">
    <location>
        <begin position="49"/>
        <end position="180"/>
    </location>
</feature>
<evidence type="ECO:0000256" key="7">
    <source>
        <dbReference type="ARBA" id="ARBA00023146"/>
    </source>
</evidence>
<dbReference type="Gene3D" id="2.40.240.10">
    <property type="entry name" value="Ribosomal Protein L25, Chain P"/>
    <property type="match status" value="2"/>
</dbReference>
<evidence type="ECO:0000259" key="15">
    <source>
        <dbReference type="Pfam" id="PF20974"/>
    </source>
</evidence>
<evidence type="ECO:0000259" key="13">
    <source>
        <dbReference type="Pfam" id="PF03950"/>
    </source>
</evidence>